<dbReference type="PANTHER" id="PTHR33209">
    <property type="entry name" value="PROTEASE 4"/>
    <property type="match status" value="1"/>
</dbReference>
<evidence type="ECO:0000256" key="1">
    <source>
        <dbReference type="ARBA" id="ARBA00008683"/>
    </source>
</evidence>
<dbReference type="STRING" id="286727.SAMN02982917_2353"/>
<feature type="domain" description="Peptidase S49" evidence="5">
    <location>
        <begin position="126"/>
        <end position="265"/>
    </location>
</feature>
<name>A0A1X7F9R6_9PROT</name>
<dbReference type="InterPro" id="IPR029045">
    <property type="entry name" value="ClpP/crotonase-like_dom_sf"/>
</dbReference>
<dbReference type="PANTHER" id="PTHR33209:SF1">
    <property type="entry name" value="PEPTIDASE S49 DOMAIN-CONTAINING PROTEIN"/>
    <property type="match status" value="1"/>
</dbReference>
<accession>A0A1X7F9R6</accession>
<evidence type="ECO:0000256" key="3">
    <source>
        <dbReference type="ARBA" id="ARBA00022801"/>
    </source>
</evidence>
<comment type="similarity">
    <text evidence="1">Belongs to the peptidase S49 family.</text>
</comment>
<dbReference type="OrthoDB" id="266140at2"/>
<dbReference type="EMBL" id="FXAK01000005">
    <property type="protein sequence ID" value="SMF48001.1"/>
    <property type="molecule type" value="Genomic_DNA"/>
</dbReference>
<dbReference type="Proteomes" id="UP000192936">
    <property type="component" value="Unassembled WGS sequence"/>
</dbReference>
<evidence type="ECO:0000313" key="6">
    <source>
        <dbReference type="EMBL" id="SMF48001.1"/>
    </source>
</evidence>
<evidence type="ECO:0000313" key="7">
    <source>
        <dbReference type="Proteomes" id="UP000192936"/>
    </source>
</evidence>
<keyword evidence="3" id="KW-0378">Hydrolase</keyword>
<dbReference type="CDD" id="cd07022">
    <property type="entry name" value="S49_Sppa_36K_type"/>
    <property type="match status" value="1"/>
</dbReference>
<organism evidence="6 7">
    <name type="scientific">Azospirillum oryzae</name>
    <dbReference type="NCBI Taxonomy" id="286727"/>
    <lineage>
        <taxon>Bacteria</taxon>
        <taxon>Pseudomonadati</taxon>
        <taxon>Pseudomonadota</taxon>
        <taxon>Alphaproteobacteria</taxon>
        <taxon>Rhodospirillales</taxon>
        <taxon>Azospirillaceae</taxon>
        <taxon>Azospirillum</taxon>
    </lineage>
</organism>
<dbReference type="InterPro" id="IPR002142">
    <property type="entry name" value="Peptidase_S49"/>
</dbReference>
<evidence type="ECO:0000256" key="4">
    <source>
        <dbReference type="ARBA" id="ARBA00022825"/>
    </source>
</evidence>
<keyword evidence="2" id="KW-0645">Protease</keyword>
<dbReference type="InterPro" id="IPR033855">
    <property type="entry name" value="Protein_C"/>
</dbReference>
<dbReference type="SUPFAM" id="SSF52096">
    <property type="entry name" value="ClpP/crotonase"/>
    <property type="match status" value="1"/>
</dbReference>
<dbReference type="GO" id="GO:0008236">
    <property type="term" value="F:serine-type peptidase activity"/>
    <property type="evidence" value="ECO:0007669"/>
    <property type="project" value="UniProtKB-KW"/>
</dbReference>
<dbReference type="Gene3D" id="3.90.226.10">
    <property type="entry name" value="2-enoyl-CoA Hydratase, Chain A, domain 1"/>
    <property type="match status" value="1"/>
</dbReference>
<dbReference type="Pfam" id="PF01343">
    <property type="entry name" value="Peptidase_S49"/>
    <property type="match status" value="1"/>
</dbReference>
<dbReference type="GO" id="GO:0006508">
    <property type="term" value="P:proteolysis"/>
    <property type="evidence" value="ECO:0007669"/>
    <property type="project" value="UniProtKB-KW"/>
</dbReference>
<dbReference type="AlphaFoldDB" id="A0A1X7F9R6"/>
<evidence type="ECO:0000259" key="5">
    <source>
        <dbReference type="Pfam" id="PF01343"/>
    </source>
</evidence>
<sequence>MSQIFEVARRLSNRPLALVQGEADLLAAALRGDAPAPEAFGYGRSAERDRQYGLIDGVAIIPVKGVLFQGGWGWSWATGYDWIRQGFLTAVADPEVRAIVLDVDSPGGEVAGCFDLVDTIYAARGTKPLAAILSESAYSAAYALASAVDPGRVYVPRTGGTGSIGVIWMHVDWSAALAEHGIKVTFITYGDCKADGHPEIPLSKEARKRFQADVDMMGDLFVETVARNRNLPAAKVRGTQAATFLGQQGVDLGLADAVMAPDAAFLALLDELG</sequence>
<gene>
    <name evidence="6" type="ORF">SAMN02982917_2353</name>
</gene>
<proteinExistence type="inferred from homology"/>
<evidence type="ECO:0000256" key="2">
    <source>
        <dbReference type="ARBA" id="ARBA00022670"/>
    </source>
</evidence>
<protein>
    <submittedName>
        <fullName evidence="6">Protein C Serine peptidase. MEROPS family S49</fullName>
    </submittedName>
</protein>
<dbReference type="RefSeq" id="WP_085085467.1">
    <property type="nucleotide sequence ID" value="NZ_FXAK01000005.1"/>
</dbReference>
<reference evidence="6 7" key="1">
    <citation type="submission" date="2017-04" db="EMBL/GenBank/DDBJ databases">
        <authorList>
            <person name="Afonso C.L."/>
            <person name="Miller P.J."/>
            <person name="Scott M.A."/>
            <person name="Spackman E."/>
            <person name="Goraichik I."/>
            <person name="Dimitrov K.M."/>
            <person name="Suarez D.L."/>
            <person name="Swayne D.E."/>
        </authorList>
    </citation>
    <scope>NUCLEOTIDE SEQUENCE [LARGE SCALE GENOMIC DNA]</scope>
    <source>
        <strain evidence="6 7">A2P</strain>
    </source>
</reference>
<keyword evidence="4" id="KW-0720">Serine protease</keyword>